<evidence type="ECO:0000259" key="7">
    <source>
        <dbReference type="PROSITE" id="PS51755"/>
    </source>
</evidence>
<feature type="modified residue" description="4-aspartylphosphate" evidence="4">
    <location>
        <position position="52"/>
    </location>
</feature>
<feature type="domain" description="Response regulatory" evidence="6">
    <location>
        <begin position="3"/>
        <end position="116"/>
    </location>
</feature>
<dbReference type="GO" id="GO:0006355">
    <property type="term" value="P:regulation of DNA-templated transcription"/>
    <property type="evidence" value="ECO:0007669"/>
    <property type="project" value="InterPro"/>
</dbReference>
<gene>
    <name evidence="8" type="ORF">DXC78_06200</name>
</gene>
<feature type="domain" description="OmpR/PhoB-type" evidence="7">
    <location>
        <begin position="126"/>
        <end position="222"/>
    </location>
</feature>
<dbReference type="PANTHER" id="PTHR48111:SF43">
    <property type="entry name" value="STAGE 0 SPORULATION PROTEIN A HOMOLOG"/>
    <property type="match status" value="1"/>
</dbReference>
<name>A0A3E3E6A7_9FIRM</name>
<evidence type="ECO:0000256" key="2">
    <source>
        <dbReference type="ARBA" id="ARBA00023125"/>
    </source>
</evidence>
<dbReference type="AlphaFoldDB" id="A0A3E3E6A7"/>
<sequence>MYTIFLVEDDNVIATKTAQFLKSWNYEVVLVKDFHDVMDTFFQCNPDLVLMDVTLPVLNGYHWTTQIRRVSKVPILFVSSAGDNMNIVMALSQGADDYITKPFELQILQAKIQALLRRTYDFSGKLNVLEHKGLRFVIEENKALYQDQEIELSKNEAKILHILLEKKDTIVSREEMMNHLWKTDFYVDENTLSVNVNRLRKKLESIGCTNYIETKKGLGYKI</sequence>
<dbReference type="Proteomes" id="UP000260721">
    <property type="component" value="Unassembled WGS sequence"/>
</dbReference>
<accession>A0A3E3E6A7</accession>
<keyword evidence="1" id="KW-0805">Transcription regulation</keyword>
<dbReference type="PROSITE" id="PS51755">
    <property type="entry name" value="OMPR_PHOB"/>
    <property type="match status" value="1"/>
</dbReference>
<dbReference type="SMART" id="SM00862">
    <property type="entry name" value="Trans_reg_C"/>
    <property type="match status" value="1"/>
</dbReference>
<dbReference type="Pfam" id="PF00072">
    <property type="entry name" value="Response_reg"/>
    <property type="match status" value="1"/>
</dbReference>
<organism evidence="8 9">
    <name type="scientific">Faecalicoccus pleomorphus</name>
    <dbReference type="NCBI Taxonomy" id="1323"/>
    <lineage>
        <taxon>Bacteria</taxon>
        <taxon>Bacillati</taxon>
        <taxon>Bacillota</taxon>
        <taxon>Erysipelotrichia</taxon>
        <taxon>Erysipelotrichales</taxon>
        <taxon>Erysipelotrichaceae</taxon>
        <taxon>Faecalicoccus</taxon>
    </lineage>
</organism>
<dbReference type="InterPro" id="IPR001789">
    <property type="entry name" value="Sig_transdc_resp-reg_receiver"/>
</dbReference>
<dbReference type="GO" id="GO:0032993">
    <property type="term" value="C:protein-DNA complex"/>
    <property type="evidence" value="ECO:0007669"/>
    <property type="project" value="TreeGrafter"/>
</dbReference>
<dbReference type="GO" id="GO:0000156">
    <property type="term" value="F:phosphorelay response regulator activity"/>
    <property type="evidence" value="ECO:0007669"/>
    <property type="project" value="TreeGrafter"/>
</dbReference>
<dbReference type="GO" id="GO:0000976">
    <property type="term" value="F:transcription cis-regulatory region binding"/>
    <property type="evidence" value="ECO:0007669"/>
    <property type="project" value="TreeGrafter"/>
</dbReference>
<dbReference type="InterPro" id="IPR011006">
    <property type="entry name" value="CheY-like_superfamily"/>
</dbReference>
<dbReference type="Pfam" id="PF00486">
    <property type="entry name" value="Trans_reg_C"/>
    <property type="match status" value="1"/>
</dbReference>
<dbReference type="CDD" id="cd00383">
    <property type="entry name" value="trans_reg_C"/>
    <property type="match status" value="1"/>
</dbReference>
<dbReference type="InterPro" id="IPR036388">
    <property type="entry name" value="WH-like_DNA-bd_sf"/>
</dbReference>
<feature type="DNA-binding region" description="OmpR/PhoB-type" evidence="5">
    <location>
        <begin position="126"/>
        <end position="222"/>
    </location>
</feature>
<dbReference type="InterPro" id="IPR001867">
    <property type="entry name" value="OmpR/PhoB-type_DNA-bd"/>
</dbReference>
<evidence type="ECO:0000256" key="3">
    <source>
        <dbReference type="ARBA" id="ARBA00023163"/>
    </source>
</evidence>
<evidence type="ECO:0000313" key="8">
    <source>
        <dbReference type="EMBL" id="RGD76449.1"/>
    </source>
</evidence>
<evidence type="ECO:0000256" key="4">
    <source>
        <dbReference type="PROSITE-ProRule" id="PRU00169"/>
    </source>
</evidence>
<proteinExistence type="predicted"/>
<dbReference type="STRING" id="1123313.GCA_000420345_00084"/>
<evidence type="ECO:0000313" key="9">
    <source>
        <dbReference type="Proteomes" id="UP000260721"/>
    </source>
</evidence>
<reference evidence="8 9" key="1">
    <citation type="submission" date="2018-08" db="EMBL/GenBank/DDBJ databases">
        <title>A genome reference for cultivated species of the human gut microbiota.</title>
        <authorList>
            <person name="Zou Y."/>
            <person name="Xue W."/>
            <person name="Luo G."/>
        </authorList>
    </citation>
    <scope>NUCLEOTIDE SEQUENCE [LARGE SCALE GENOMIC DNA]</scope>
    <source>
        <strain evidence="8 9">TF08-11</strain>
    </source>
</reference>
<dbReference type="PANTHER" id="PTHR48111">
    <property type="entry name" value="REGULATOR OF RPOS"/>
    <property type="match status" value="1"/>
</dbReference>
<dbReference type="SUPFAM" id="SSF52172">
    <property type="entry name" value="CheY-like"/>
    <property type="match status" value="1"/>
</dbReference>
<keyword evidence="4" id="KW-0597">Phosphoprotein</keyword>
<keyword evidence="2 5" id="KW-0238">DNA-binding</keyword>
<dbReference type="PROSITE" id="PS50110">
    <property type="entry name" value="RESPONSE_REGULATORY"/>
    <property type="match status" value="1"/>
</dbReference>
<dbReference type="InterPro" id="IPR039420">
    <property type="entry name" value="WalR-like"/>
</dbReference>
<dbReference type="Gene3D" id="6.10.250.690">
    <property type="match status" value="1"/>
</dbReference>
<dbReference type="EMBL" id="QUSK01000012">
    <property type="protein sequence ID" value="RGD76449.1"/>
    <property type="molecule type" value="Genomic_DNA"/>
</dbReference>
<keyword evidence="3" id="KW-0804">Transcription</keyword>
<dbReference type="SMART" id="SM00448">
    <property type="entry name" value="REC"/>
    <property type="match status" value="1"/>
</dbReference>
<dbReference type="Gene3D" id="1.10.10.10">
    <property type="entry name" value="Winged helix-like DNA-binding domain superfamily/Winged helix DNA-binding domain"/>
    <property type="match status" value="1"/>
</dbReference>
<evidence type="ECO:0000256" key="5">
    <source>
        <dbReference type="PROSITE-ProRule" id="PRU01091"/>
    </source>
</evidence>
<comment type="caution">
    <text evidence="8">The sequence shown here is derived from an EMBL/GenBank/DDBJ whole genome shotgun (WGS) entry which is preliminary data.</text>
</comment>
<evidence type="ECO:0000259" key="6">
    <source>
        <dbReference type="PROSITE" id="PS50110"/>
    </source>
</evidence>
<dbReference type="RefSeq" id="WP_117446218.1">
    <property type="nucleotide sequence ID" value="NZ_CALCIP010000037.1"/>
</dbReference>
<evidence type="ECO:0000256" key="1">
    <source>
        <dbReference type="ARBA" id="ARBA00023015"/>
    </source>
</evidence>
<protein>
    <submittedName>
        <fullName evidence="8">DNA-binding response regulator</fullName>
    </submittedName>
</protein>
<dbReference type="GO" id="GO:0005829">
    <property type="term" value="C:cytosol"/>
    <property type="evidence" value="ECO:0007669"/>
    <property type="project" value="TreeGrafter"/>
</dbReference>
<dbReference type="Gene3D" id="3.40.50.2300">
    <property type="match status" value="1"/>
</dbReference>